<name>A0AAV4MKU5_CAEEX</name>
<dbReference type="Proteomes" id="UP001054945">
    <property type="component" value="Unassembled WGS sequence"/>
</dbReference>
<evidence type="ECO:0000313" key="2">
    <source>
        <dbReference type="EMBL" id="GIX72480.1"/>
    </source>
</evidence>
<accession>A0AAV4MKU5</accession>
<evidence type="ECO:0000313" key="3">
    <source>
        <dbReference type="Proteomes" id="UP001054945"/>
    </source>
</evidence>
<sequence length="122" mass="13428">MKSMIILPMDSSQVKISHVIKHTGTPTGPFLSRQKKKKGADSKKSIASFRDGSAKKIRGRAKEGLGQLMDSAVQRYLSFSFYFLCSSKTSESRARISRKVPYPQTDSGLNCKGGDGKFAHLI</sequence>
<feature type="region of interest" description="Disordered" evidence="1">
    <location>
        <begin position="22"/>
        <end position="55"/>
    </location>
</feature>
<reference evidence="2 3" key="1">
    <citation type="submission" date="2021-06" db="EMBL/GenBank/DDBJ databases">
        <title>Caerostris extrusa draft genome.</title>
        <authorList>
            <person name="Kono N."/>
            <person name="Arakawa K."/>
        </authorList>
    </citation>
    <scope>NUCLEOTIDE SEQUENCE [LARGE SCALE GENOMIC DNA]</scope>
</reference>
<organism evidence="2 3">
    <name type="scientific">Caerostris extrusa</name>
    <name type="common">Bark spider</name>
    <name type="synonym">Caerostris bankana</name>
    <dbReference type="NCBI Taxonomy" id="172846"/>
    <lineage>
        <taxon>Eukaryota</taxon>
        <taxon>Metazoa</taxon>
        <taxon>Ecdysozoa</taxon>
        <taxon>Arthropoda</taxon>
        <taxon>Chelicerata</taxon>
        <taxon>Arachnida</taxon>
        <taxon>Araneae</taxon>
        <taxon>Araneomorphae</taxon>
        <taxon>Entelegynae</taxon>
        <taxon>Araneoidea</taxon>
        <taxon>Araneidae</taxon>
        <taxon>Caerostris</taxon>
    </lineage>
</organism>
<comment type="caution">
    <text evidence="2">The sequence shown here is derived from an EMBL/GenBank/DDBJ whole genome shotgun (WGS) entry which is preliminary data.</text>
</comment>
<keyword evidence="3" id="KW-1185">Reference proteome</keyword>
<evidence type="ECO:0000256" key="1">
    <source>
        <dbReference type="SAM" id="MobiDB-lite"/>
    </source>
</evidence>
<gene>
    <name evidence="2" type="ORF">CEXT_311941</name>
</gene>
<dbReference type="EMBL" id="BPLR01002319">
    <property type="protein sequence ID" value="GIX72480.1"/>
    <property type="molecule type" value="Genomic_DNA"/>
</dbReference>
<protein>
    <submittedName>
        <fullName evidence="2">Uncharacterized protein</fullName>
    </submittedName>
</protein>
<proteinExistence type="predicted"/>
<dbReference type="AlphaFoldDB" id="A0AAV4MKU5"/>